<dbReference type="EMBL" id="JAVDUM010000005">
    <property type="protein sequence ID" value="MDR6866979.1"/>
    <property type="molecule type" value="Genomic_DNA"/>
</dbReference>
<comment type="caution">
    <text evidence="1">The sequence shown here is derived from an EMBL/GenBank/DDBJ whole genome shotgun (WGS) entry which is preliminary data.</text>
</comment>
<dbReference type="Gene3D" id="3.90.470.20">
    <property type="entry name" value="4'-phosphopantetheinyl transferase domain"/>
    <property type="match status" value="1"/>
</dbReference>
<dbReference type="Proteomes" id="UP001259347">
    <property type="component" value="Unassembled WGS sequence"/>
</dbReference>
<keyword evidence="1" id="KW-0808">Transferase</keyword>
<accession>A0ABU1SBI7</accession>
<dbReference type="InterPro" id="IPR037143">
    <property type="entry name" value="4-PPantetheinyl_Trfase_dom_sf"/>
</dbReference>
<gene>
    <name evidence="1" type="ORF">J2Y69_001578</name>
</gene>
<name>A0ABU1SBI7_9MICO</name>
<protein>
    <submittedName>
        <fullName evidence="1">4'-phosphopantetheinyl transferase</fullName>
        <ecNumber evidence="1">2.7.8.-</ecNumber>
    </submittedName>
</protein>
<keyword evidence="2" id="KW-1185">Reference proteome</keyword>
<organism evidence="1 2">
    <name type="scientific">Microbacterium resistens</name>
    <dbReference type="NCBI Taxonomy" id="156977"/>
    <lineage>
        <taxon>Bacteria</taxon>
        <taxon>Bacillati</taxon>
        <taxon>Actinomycetota</taxon>
        <taxon>Actinomycetes</taxon>
        <taxon>Micrococcales</taxon>
        <taxon>Microbacteriaceae</taxon>
        <taxon>Microbacterium</taxon>
    </lineage>
</organism>
<dbReference type="SUPFAM" id="SSF56214">
    <property type="entry name" value="4'-phosphopantetheinyl transferase"/>
    <property type="match status" value="1"/>
</dbReference>
<evidence type="ECO:0000313" key="2">
    <source>
        <dbReference type="Proteomes" id="UP001259347"/>
    </source>
</evidence>
<evidence type="ECO:0000313" key="1">
    <source>
        <dbReference type="EMBL" id="MDR6866979.1"/>
    </source>
</evidence>
<dbReference type="EC" id="2.7.8.-" evidence="1"/>
<proteinExistence type="predicted"/>
<sequence length="204" mass="21034">MRSQMLRRGPILLAWADAPQRAAGRTSGRMLLRLLVEAVAPGSDPLIERRCPRCGAEDHGRLHAPHAPVVLSASHAEGLVVVAAVHIDDAATVGVDVEALTGRSPLDELAPLFAPASPPTVAGWTRIEAVLKADGRGLRVAPGDVRFAPGLHDARLPSPLHGPGGSKAEDVGTLLATVPGGGLFEVVTLDAIPGTALSIAIDAR</sequence>
<dbReference type="RefSeq" id="WP_310019295.1">
    <property type="nucleotide sequence ID" value="NZ_JAVDUM010000005.1"/>
</dbReference>
<dbReference type="GO" id="GO:0016740">
    <property type="term" value="F:transferase activity"/>
    <property type="evidence" value="ECO:0007669"/>
    <property type="project" value="UniProtKB-KW"/>
</dbReference>
<reference evidence="1 2" key="1">
    <citation type="submission" date="2023-07" db="EMBL/GenBank/DDBJ databases">
        <title>Sorghum-associated microbial communities from plants grown in Nebraska, USA.</title>
        <authorList>
            <person name="Schachtman D."/>
        </authorList>
    </citation>
    <scope>NUCLEOTIDE SEQUENCE [LARGE SCALE GENOMIC DNA]</scope>
    <source>
        <strain evidence="1 2">2980</strain>
    </source>
</reference>